<dbReference type="EMBL" id="CAJNOQ010004493">
    <property type="protein sequence ID" value="CAF1061845.1"/>
    <property type="molecule type" value="Genomic_DNA"/>
</dbReference>
<organism evidence="2 4">
    <name type="scientific">Didymodactylos carnosus</name>
    <dbReference type="NCBI Taxonomy" id="1234261"/>
    <lineage>
        <taxon>Eukaryota</taxon>
        <taxon>Metazoa</taxon>
        <taxon>Spiralia</taxon>
        <taxon>Gnathifera</taxon>
        <taxon>Rotifera</taxon>
        <taxon>Eurotatoria</taxon>
        <taxon>Bdelloidea</taxon>
        <taxon>Philodinida</taxon>
        <taxon>Philodinidae</taxon>
        <taxon>Didymodactylos</taxon>
    </lineage>
</organism>
<name>A0A814L6J0_9BILA</name>
<accession>A0A814L6J0</accession>
<evidence type="ECO:0000313" key="4">
    <source>
        <dbReference type="Proteomes" id="UP000663829"/>
    </source>
</evidence>
<proteinExistence type="predicted"/>
<reference evidence="2" key="1">
    <citation type="submission" date="2021-02" db="EMBL/GenBank/DDBJ databases">
        <authorList>
            <person name="Nowell W R."/>
        </authorList>
    </citation>
    <scope>NUCLEOTIDE SEQUENCE</scope>
</reference>
<dbReference type="EMBL" id="CAJOBC010004493">
    <property type="protein sequence ID" value="CAF3830049.1"/>
    <property type="molecule type" value="Genomic_DNA"/>
</dbReference>
<evidence type="ECO:0000313" key="3">
    <source>
        <dbReference type="EMBL" id="CAF3830049.1"/>
    </source>
</evidence>
<sequence>MSSIKKFNYVSSSINNEANPPYEEIVGILEWELDQNKEINKNVAGLHKYAKNNQIKGKLNIHIIQPLKNSNHVMIVDIVNRGIPLFWFIGNNATSITQLDLPYAINDGFYLRQGFTYVACGWQADLLPLPGILGLRLDVKDHSDDSVVKIMSELDTSTQHFMSSVDNRNLKLTAKGHVGITVNDSNQIDAKLFELKYYNDKPIEIPRDEWRFGKINDNNEYEQDDDWICYMNGFKFGYTYQIIFDRKGGYPTGIALAILRDCISWLKYGNDIISSPIGQLNYAIAVGGSQSGRLLRTWVNDDFNVDEKNREIFDGISNWVSGSSRGQFNQYFGQPSVAFPHLSPIQFPFTITESVDPATDHIGSLHENIDKRKSKLKVFYINTSIEYHRGDASLLHTSLNGEKDIPISSNSRVYLLCGCPHNPMPDWPPSFANGLKNNIYIQQNYYIPVHLSPFYRAQLLLLTKWITQSIEPPKSIYPTLKSNSLVLHEKVYQWFQSIPNSNPPENKSISRLWRRDFGYSFNDVPSIDENGNDVDGILLPHIVVPLATYTGWALRHPNFGGEWKIMMISGSLIPFSITKSMRLLSNDPRLSIEERYTTKEQYLNKTNEATLDLIQKQFLLEEDLQSIILFSSKLWDWIYSL</sequence>
<evidence type="ECO:0000259" key="1">
    <source>
        <dbReference type="Pfam" id="PF20091"/>
    </source>
</evidence>
<dbReference type="Proteomes" id="UP000681722">
    <property type="component" value="Unassembled WGS sequence"/>
</dbReference>
<dbReference type="InterPro" id="IPR045394">
    <property type="entry name" value="Abhydrolase_dom"/>
</dbReference>
<comment type="caution">
    <text evidence="2">The sequence shown here is derived from an EMBL/GenBank/DDBJ whole genome shotgun (WGS) entry which is preliminary data.</text>
</comment>
<dbReference type="OrthoDB" id="10042525at2759"/>
<dbReference type="Proteomes" id="UP000663829">
    <property type="component" value="Unassembled WGS sequence"/>
</dbReference>
<gene>
    <name evidence="2" type="ORF">GPM918_LOCUS16820</name>
    <name evidence="3" type="ORF">SRO942_LOCUS16819</name>
</gene>
<evidence type="ECO:0000313" key="2">
    <source>
        <dbReference type="EMBL" id="CAF1061845.1"/>
    </source>
</evidence>
<keyword evidence="4" id="KW-1185">Reference proteome</keyword>
<protein>
    <recommendedName>
        <fullName evidence="1">Alpha/beta hydrolase domain-containing protein</fullName>
    </recommendedName>
</protein>
<feature type="domain" description="Alpha/beta hydrolase" evidence="1">
    <location>
        <begin position="252"/>
        <end position="627"/>
    </location>
</feature>
<dbReference type="Pfam" id="PF20091">
    <property type="entry name" value="Abhydrolase_10"/>
    <property type="match status" value="1"/>
</dbReference>
<dbReference type="AlphaFoldDB" id="A0A814L6J0"/>